<evidence type="ECO:0000259" key="4">
    <source>
        <dbReference type="Pfam" id="PF13191"/>
    </source>
</evidence>
<dbReference type="PROSITE" id="PS50005">
    <property type="entry name" value="TPR"/>
    <property type="match status" value="5"/>
</dbReference>
<dbReference type="Pfam" id="PF13432">
    <property type="entry name" value="TPR_16"/>
    <property type="match status" value="3"/>
</dbReference>
<dbReference type="Proteomes" id="UP001589887">
    <property type="component" value="Unassembled WGS sequence"/>
</dbReference>
<dbReference type="PANTHER" id="PTHR44858:SF1">
    <property type="entry name" value="UDP-N-ACETYLGLUCOSAMINE--PEPTIDE N-ACETYLGLUCOSAMINYLTRANSFERASE SPINDLY-RELATED"/>
    <property type="match status" value="1"/>
</dbReference>
<dbReference type="Gene3D" id="1.25.40.10">
    <property type="entry name" value="Tetratricopeptide repeat domain"/>
    <property type="match status" value="4"/>
</dbReference>
<evidence type="ECO:0000313" key="6">
    <source>
        <dbReference type="Proteomes" id="UP001589887"/>
    </source>
</evidence>
<dbReference type="InterPro" id="IPR050498">
    <property type="entry name" value="Ycf3"/>
</dbReference>
<reference evidence="5 6" key="1">
    <citation type="submission" date="2024-09" db="EMBL/GenBank/DDBJ databases">
        <authorList>
            <person name="Sun Q."/>
            <person name="Mori K."/>
        </authorList>
    </citation>
    <scope>NUCLEOTIDE SEQUENCE [LARGE SCALE GENOMIC DNA]</scope>
    <source>
        <strain evidence="5 6">JCM 4557</strain>
    </source>
</reference>
<dbReference type="InterPro" id="IPR011990">
    <property type="entry name" value="TPR-like_helical_dom_sf"/>
</dbReference>
<keyword evidence="6" id="KW-1185">Reference proteome</keyword>
<accession>A0ABV6TQV4</accession>
<name>A0ABV6TQV4_9ACTN</name>
<dbReference type="Gene3D" id="3.40.50.300">
    <property type="entry name" value="P-loop containing nucleotide triphosphate hydrolases"/>
    <property type="match status" value="1"/>
</dbReference>
<evidence type="ECO:0000313" key="5">
    <source>
        <dbReference type="EMBL" id="MFC0847763.1"/>
    </source>
</evidence>
<comment type="caution">
    <text evidence="5">The sequence shown here is derived from an EMBL/GenBank/DDBJ whole genome shotgun (WGS) entry which is preliminary data.</text>
</comment>
<dbReference type="SUPFAM" id="SSF48452">
    <property type="entry name" value="TPR-like"/>
    <property type="match status" value="2"/>
</dbReference>
<feature type="repeat" description="TPR" evidence="3">
    <location>
        <begin position="946"/>
        <end position="979"/>
    </location>
</feature>
<dbReference type="SMART" id="SM00028">
    <property type="entry name" value="TPR"/>
    <property type="match status" value="12"/>
</dbReference>
<dbReference type="InterPro" id="IPR019734">
    <property type="entry name" value="TPR_rpt"/>
</dbReference>
<dbReference type="SUPFAM" id="SSF52540">
    <property type="entry name" value="P-loop containing nucleoside triphosphate hydrolases"/>
    <property type="match status" value="1"/>
</dbReference>
<feature type="repeat" description="TPR" evidence="3">
    <location>
        <begin position="605"/>
        <end position="638"/>
    </location>
</feature>
<feature type="repeat" description="TPR" evidence="3">
    <location>
        <begin position="878"/>
        <end position="911"/>
    </location>
</feature>
<dbReference type="Pfam" id="PF13371">
    <property type="entry name" value="TPR_9"/>
    <property type="match status" value="1"/>
</dbReference>
<dbReference type="InterPro" id="IPR041664">
    <property type="entry name" value="AAA_16"/>
</dbReference>
<evidence type="ECO:0000256" key="2">
    <source>
        <dbReference type="ARBA" id="ARBA00022803"/>
    </source>
</evidence>
<sequence>MAAGKPSMQELIRRRRRAGFVGRRGELALFRENFDTPVDDEGHRFVFHVHGAAGVGKTSLVRELEHTARERGALTACADEAVNSVPETLAALCTHFARQGHPLKALERLLATYRQRRYEAESTTAPADPAAPSPGSTALAQASLVGLGLVPGVGVLAGGMDAQQLALGADRMRAALSARFGKQEDVQLVLDPVKVLTPVLVAELARIADDVPWTVLFFDTYERTSPFLDTWLRDLLTTELYGALPGQVVVVLAGQRRLDPGCWADCADLVTELPLDLFTETEARQLLATKGVVDEEVVRDVLRLSGRLPVLVSTLAQNPGDARAPAATAVDRFLKWEGDPVRRAAALACALPRHIDEDVFRAAVDEDAAGLYGWLRSLPFVSDHGGRAQYHGVVRAAMLGVQRTGSPQRWTDCHQRLAEAIGARREAAAEAVPAHRLWSGERWRELRLEESYHLLCARPGAALAQMLRDGVDACDAGPAVARRWATTLAEAGEDADDEPLRRWGADGLAALADEQAGVERVLALLLSRGALSAEGRAGAHVVRARELRHEGSHAQALAELDQAIALDPGRVRAYYSRSVVRNALDGPAAALPDLDRACELAPDDAYYLGYRGDMYRRLGRFEEALADLDRAILLDPGDAWAPASRGRIRHQLGLFEGALADLDRALELNPDYEWALVRRAQVRRGLADTAGALADLERAERLAADPAWVVGERGDALRSAGRHEEAVAEYGRAFALDGGYAWALGSRALSLEALGRHEEALADYGRALDVEPAYTWALIMRARLRSELDDPEGALADLDRALETAPDDVYALTWRGRVRRRLWRVAGARADLDRAVSLPGAGPSPLVERAFLLEDLGEAEAEIADLDRAVALSGPDDGGVRALRGEAYRRAGRYEEALADYAAAAGDDPRDAVPVAGRGYVLRALGRHEEAYACLARAVALDPGQGALHAALAATLLSLSRPEEALSALDRALELNPEIAWAYGRRARACLAGGGEALPFLDHCLSLLDGRATSGEALAASHRARGNFGPAADAAVSLPGEAGAFHRAMAASRRGCGGDAWQGDGLVASCARGDWSRADELLPDVTWEEAEGLEELGLCGGANGPELTTRRTQAWTLLQTRPPTPPLP</sequence>
<keyword evidence="2 3" id="KW-0802">TPR repeat</keyword>
<dbReference type="PANTHER" id="PTHR44858">
    <property type="entry name" value="TETRATRICOPEPTIDE REPEAT PROTEIN 6"/>
    <property type="match status" value="1"/>
</dbReference>
<keyword evidence="1" id="KW-0677">Repeat</keyword>
<proteinExistence type="predicted"/>
<dbReference type="InterPro" id="IPR027417">
    <property type="entry name" value="P-loop_NTPase"/>
</dbReference>
<protein>
    <submittedName>
        <fullName evidence="5">Tetratricopeptide repeat protein</fullName>
    </submittedName>
</protein>
<dbReference type="RefSeq" id="WP_394322523.1">
    <property type="nucleotide sequence ID" value="NZ_JBHMQV010000009.1"/>
</dbReference>
<feature type="domain" description="Orc1-like AAA ATPase" evidence="4">
    <location>
        <begin position="20"/>
        <end position="132"/>
    </location>
</feature>
<organism evidence="5 6">
    <name type="scientific">Streptomyces noboritoensis</name>
    <dbReference type="NCBI Taxonomy" id="67337"/>
    <lineage>
        <taxon>Bacteria</taxon>
        <taxon>Bacillati</taxon>
        <taxon>Actinomycetota</taxon>
        <taxon>Actinomycetes</taxon>
        <taxon>Kitasatosporales</taxon>
        <taxon>Streptomycetaceae</taxon>
        <taxon>Streptomyces</taxon>
    </lineage>
</organism>
<dbReference type="EMBL" id="JBHMQV010000009">
    <property type="protein sequence ID" value="MFC0847763.1"/>
    <property type="molecule type" value="Genomic_DNA"/>
</dbReference>
<dbReference type="Pfam" id="PF13191">
    <property type="entry name" value="AAA_16"/>
    <property type="match status" value="1"/>
</dbReference>
<feature type="repeat" description="TPR" evidence="3">
    <location>
        <begin position="741"/>
        <end position="774"/>
    </location>
</feature>
<evidence type="ECO:0000256" key="1">
    <source>
        <dbReference type="ARBA" id="ARBA00022737"/>
    </source>
</evidence>
<evidence type="ECO:0000256" key="3">
    <source>
        <dbReference type="PROSITE-ProRule" id="PRU00339"/>
    </source>
</evidence>
<feature type="repeat" description="TPR" evidence="3">
    <location>
        <begin position="639"/>
        <end position="672"/>
    </location>
</feature>
<gene>
    <name evidence="5" type="ORF">ACFH04_29230</name>
</gene>